<dbReference type="Proteomes" id="UP000593765">
    <property type="component" value="Chromosome"/>
</dbReference>
<dbReference type="InterPro" id="IPR052713">
    <property type="entry name" value="FeoA"/>
</dbReference>
<sequence>MQKPCQSETCNVCQSPSTCALNTLGIGCRGNVVSVSGDSEVRRRLLEMGFCNGATVEVIRRAPLGDPIEFRLRGYHLSLRGEQAKHVTIAQT</sequence>
<dbReference type="PANTHER" id="PTHR42954:SF2">
    <property type="entry name" value="FE(2+) TRANSPORT PROTEIN A"/>
    <property type="match status" value="1"/>
</dbReference>
<dbReference type="PANTHER" id="PTHR42954">
    <property type="entry name" value="FE(2+) TRANSPORT PROTEIN A"/>
    <property type="match status" value="1"/>
</dbReference>
<evidence type="ECO:0000313" key="3">
    <source>
        <dbReference type="EMBL" id="QOV89136.1"/>
    </source>
</evidence>
<protein>
    <submittedName>
        <fullName evidence="3">Ferrous iron transport protein A</fullName>
    </submittedName>
</protein>
<dbReference type="Pfam" id="PF04023">
    <property type="entry name" value="FeoA"/>
    <property type="match status" value="1"/>
</dbReference>
<keyword evidence="1" id="KW-0408">Iron</keyword>
<organism evidence="3 4">
    <name type="scientific">Humisphaera borealis</name>
    <dbReference type="NCBI Taxonomy" id="2807512"/>
    <lineage>
        <taxon>Bacteria</taxon>
        <taxon>Pseudomonadati</taxon>
        <taxon>Planctomycetota</taxon>
        <taxon>Phycisphaerae</taxon>
        <taxon>Tepidisphaerales</taxon>
        <taxon>Tepidisphaeraceae</taxon>
        <taxon>Humisphaera</taxon>
    </lineage>
</organism>
<feature type="domain" description="Ferrous iron transporter FeoA-like" evidence="2">
    <location>
        <begin position="19"/>
        <end position="91"/>
    </location>
</feature>
<dbReference type="GO" id="GO:0046914">
    <property type="term" value="F:transition metal ion binding"/>
    <property type="evidence" value="ECO:0007669"/>
    <property type="project" value="InterPro"/>
</dbReference>
<dbReference type="InterPro" id="IPR007167">
    <property type="entry name" value="Fe-transptr_FeoA-like"/>
</dbReference>
<dbReference type="InterPro" id="IPR038157">
    <property type="entry name" value="FeoA_core_dom"/>
</dbReference>
<dbReference type="Gene3D" id="2.30.30.90">
    <property type="match status" value="1"/>
</dbReference>
<gene>
    <name evidence="3" type="ORF">IPV69_23425</name>
</gene>
<evidence type="ECO:0000259" key="2">
    <source>
        <dbReference type="SMART" id="SM00899"/>
    </source>
</evidence>
<evidence type="ECO:0000313" key="4">
    <source>
        <dbReference type="Proteomes" id="UP000593765"/>
    </source>
</evidence>
<dbReference type="AlphaFoldDB" id="A0A7M2WUG6"/>
<dbReference type="SUPFAM" id="SSF50037">
    <property type="entry name" value="C-terminal domain of transcriptional repressors"/>
    <property type="match status" value="1"/>
</dbReference>
<keyword evidence="4" id="KW-1185">Reference proteome</keyword>
<dbReference type="SMART" id="SM00899">
    <property type="entry name" value="FeoA"/>
    <property type="match status" value="1"/>
</dbReference>
<proteinExistence type="predicted"/>
<evidence type="ECO:0000256" key="1">
    <source>
        <dbReference type="ARBA" id="ARBA00023004"/>
    </source>
</evidence>
<reference evidence="3 4" key="1">
    <citation type="submission" date="2020-10" db="EMBL/GenBank/DDBJ databases">
        <title>Wide distribution of Phycisphaera-like planctomycetes from WD2101 soil group in peatlands and genome analysis of the first cultivated representative.</title>
        <authorList>
            <person name="Dedysh S.N."/>
            <person name="Beletsky A.V."/>
            <person name="Ivanova A."/>
            <person name="Kulichevskaya I.S."/>
            <person name="Suzina N.E."/>
            <person name="Philippov D.A."/>
            <person name="Rakitin A.L."/>
            <person name="Mardanov A.V."/>
            <person name="Ravin N.V."/>
        </authorList>
    </citation>
    <scope>NUCLEOTIDE SEQUENCE [LARGE SCALE GENOMIC DNA]</scope>
    <source>
        <strain evidence="3 4">M1803</strain>
    </source>
</reference>
<dbReference type="KEGG" id="hbs:IPV69_23425"/>
<dbReference type="InterPro" id="IPR008988">
    <property type="entry name" value="Transcriptional_repressor_C"/>
</dbReference>
<accession>A0A7M2WUG6</accession>
<dbReference type="PROSITE" id="PS51257">
    <property type="entry name" value="PROKAR_LIPOPROTEIN"/>
    <property type="match status" value="1"/>
</dbReference>
<dbReference type="EMBL" id="CP063458">
    <property type="protein sequence ID" value="QOV89136.1"/>
    <property type="molecule type" value="Genomic_DNA"/>
</dbReference>
<name>A0A7M2WUG6_9BACT</name>